<accession>A0A6A5TWL9</accession>
<evidence type="ECO:0000313" key="2">
    <source>
        <dbReference type="EMBL" id="KAF1956119.1"/>
    </source>
</evidence>
<feature type="compositionally biased region" description="Polar residues" evidence="1">
    <location>
        <begin position="115"/>
        <end position="142"/>
    </location>
</feature>
<dbReference type="AlphaFoldDB" id="A0A6A5TWL9"/>
<gene>
    <name evidence="2" type="ORF">CC80DRAFT_69633</name>
</gene>
<name>A0A6A5TWL9_9PLEO</name>
<feature type="compositionally biased region" description="Basic and acidic residues" evidence="1">
    <location>
        <begin position="194"/>
        <end position="205"/>
    </location>
</feature>
<organism evidence="2 3">
    <name type="scientific">Byssothecium circinans</name>
    <dbReference type="NCBI Taxonomy" id="147558"/>
    <lineage>
        <taxon>Eukaryota</taxon>
        <taxon>Fungi</taxon>
        <taxon>Dikarya</taxon>
        <taxon>Ascomycota</taxon>
        <taxon>Pezizomycotina</taxon>
        <taxon>Dothideomycetes</taxon>
        <taxon>Pleosporomycetidae</taxon>
        <taxon>Pleosporales</taxon>
        <taxon>Massarineae</taxon>
        <taxon>Massarinaceae</taxon>
        <taxon>Byssothecium</taxon>
    </lineage>
</organism>
<feature type="region of interest" description="Disordered" evidence="1">
    <location>
        <begin position="1"/>
        <end position="78"/>
    </location>
</feature>
<feature type="compositionally biased region" description="Basic and acidic residues" evidence="1">
    <location>
        <begin position="1"/>
        <end position="35"/>
    </location>
</feature>
<feature type="region of interest" description="Disordered" evidence="1">
    <location>
        <begin position="102"/>
        <end position="205"/>
    </location>
</feature>
<sequence>MQRRNDPRHPNHSGESRTAPRQEQPRSSRSGHEGDSSGDEYTSNEYTSNQYSSSRHQSTQSNGDSYGSSPHHQYQHDYAQQQWHEVPRYRVEDNSEAYRAVIEHPTLNRSPMAPDSSTRARLSHASITQRSPQHTYQPQSSRDGARENARPQLTSSQLDQYNARRTPTTNIAIWRGTQQRDSAWDNVGYVRTSQSDDGHRRSDGC</sequence>
<feature type="compositionally biased region" description="Polar residues" evidence="1">
    <location>
        <begin position="151"/>
        <end position="181"/>
    </location>
</feature>
<proteinExistence type="predicted"/>
<reference evidence="2" key="1">
    <citation type="journal article" date="2020" name="Stud. Mycol.">
        <title>101 Dothideomycetes genomes: a test case for predicting lifestyles and emergence of pathogens.</title>
        <authorList>
            <person name="Haridas S."/>
            <person name="Albert R."/>
            <person name="Binder M."/>
            <person name="Bloem J."/>
            <person name="Labutti K."/>
            <person name="Salamov A."/>
            <person name="Andreopoulos B."/>
            <person name="Baker S."/>
            <person name="Barry K."/>
            <person name="Bills G."/>
            <person name="Bluhm B."/>
            <person name="Cannon C."/>
            <person name="Castanera R."/>
            <person name="Culley D."/>
            <person name="Daum C."/>
            <person name="Ezra D."/>
            <person name="Gonzalez J."/>
            <person name="Henrissat B."/>
            <person name="Kuo A."/>
            <person name="Liang C."/>
            <person name="Lipzen A."/>
            <person name="Lutzoni F."/>
            <person name="Magnuson J."/>
            <person name="Mondo S."/>
            <person name="Nolan M."/>
            <person name="Ohm R."/>
            <person name="Pangilinan J."/>
            <person name="Park H.-J."/>
            <person name="Ramirez L."/>
            <person name="Alfaro M."/>
            <person name="Sun H."/>
            <person name="Tritt A."/>
            <person name="Yoshinaga Y."/>
            <person name="Zwiers L.-H."/>
            <person name="Turgeon B."/>
            <person name="Goodwin S."/>
            <person name="Spatafora J."/>
            <person name="Crous P."/>
            <person name="Grigoriev I."/>
        </authorList>
    </citation>
    <scope>NUCLEOTIDE SEQUENCE</scope>
    <source>
        <strain evidence="2">CBS 675.92</strain>
    </source>
</reference>
<protein>
    <submittedName>
        <fullName evidence="2">Uncharacterized protein</fullName>
    </submittedName>
</protein>
<feature type="compositionally biased region" description="Polar residues" evidence="1">
    <location>
        <begin position="39"/>
        <end position="70"/>
    </location>
</feature>
<keyword evidence="3" id="KW-1185">Reference proteome</keyword>
<dbReference type="Proteomes" id="UP000800035">
    <property type="component" value="Unassembled WGS sequence"/>
</dbReference>
<evidence type="ECO:0000313" key="3">
    <source>
        <dbReference type="Proteomes" id="UP000800035"/>
    </source>
</evidence>
<dbReference type="EMBL" id="ML976992">
    <property type="protein sequence ID" value="KAF1956119.1"/>
    <property type="molecule type" value="Genomic_DNA"/>
</dbReference>
<evidence type="ECO:0000256" key="1">
    <source>
        <dbReference type="SAM" id="MobiDB-lite"/>
    </source>
</evidence>